<keyword evidence="2" id="KW-1185">Reference proteome</keyword>
<dbReference type="AlphaFoldDB" id="A0A919V5Q9"/>
<reference evidence="1" key="1">
    <citation type="submission" date="2021-01" db="EMBL/GenBank/DDBJ databases">
        <title>Whole genome shotgun sequence of Sinosporangium siamense NBRC 109515.</title>
        <authorList>
            <person name="Komaki H."/>
            <person name="Tamura T."/>
        </authorList>
    </citation>
    <scope>NUCLEOTIDE SEQUENCE</scope>
    <source>
        <strain evidence="1">NBRC 109515</strain>
    </source>
</reference>
<sequence length="58" mass="6426">MAVSVRLMGLPEEVDAVTAALSELPAVQVVAVSRPYPCRGRDLRVRVYVEIRSVEESR</sequence>
<evidence type="ECO:0000313" key="2">
    <source>
        <dbReference type="Proteomes" id="UP000606172"/>
    </source>
</evidence>
<dbReference type="Proteomes" id="UP000606172">
    <property type="component" value="Unassembled WGS sequence"/>
</dbReference>
<accession>A0A919V5Q9</accession>
<comment type="caution">
    <text evidence="1">The sequence shown here is derived from an EMBL/GenBank/DDBJ whole genome shotgun (WGS) entry which is preliminary data.</text>
</comment>
<proteinExistence type="predicted"/>
<gene>
    <name evidence="1" type="ORF">Ssi02_13870</name>
</gene>
<protein>
    <submittedName>
        <fullName evidence="1">Uncharacterized protein</fullName>
    </submittedName>
</protein>
<name>A0A919V5Q9_9ACTN</name>
<organism evidence="1 2">
    <name type="scientific">Sinosporangium siamense</name>
    <dbReference type="NCBI Taxonomy" id="1367973"/>
    <lineage>
        <taxon>Bacteria</taxon>
        <taxon>Bacillati</taxon>
        <taxon>Actinomycetota</taxon>
        <taxon>Actinomycetes</taxon>
        <taxon>Streptosporangiales</taxon>
        <taxon>Streptosporangiaceae</taxon>
        <taxon>Sinosporangium</taxon>
    </lineage>
</organism>
<evidence type="ECO:0000313" key="1">
    <source>
        <dbReference type="EMBL" id="GII91156.1"/>
    </source>
</evidence>
<dbReference type="EMBL" id="BOOW01000008">
    <property type="protein sequence ID" value="GII91156.1"/>
    <property type="molecule type" value="Genomic_DNA"/>
</dbReference>